<evidence type="ECO:0000256" key="2">
    <source>
        <dbReference type="ARBA" id="ARBA00022630"/>
    </source>
</evidence>
<keyword evidence="5" id="KW-0503">Monooxygenase</keyword>
<dbReference type="RefSeq" id="WP_112298042.1">
    <property type="nucleotide sequence ID" value="NZ_CP069263.1"/>
</dbReference>
<dbReference type="InterPro" id="IPR050493">
    <property type="entry name" value="FAD-dep_Monooxygenase_BioMet"/>
</dbReference>
<dbReference type="InterPro" id="IPR002938">
    <property type="entry name" value="FAD-bd"/>
</dbReference>
<protein>
    <submittedName>
        <fullName evidence="7">FAD dependent oxidoreductase</fullName>
        <ecNumber evidence="7">1.14.13.114</ecNumber>
    </submittedName>
</protein>
<reference evidence="7 8" key="1">
    <citation type="submission" date="2018-06" db="EMBL/GenBank/DDBJ databases">
        <authorList>
            <consortium name="Pathogen Informatics"/>
            <person name="Doyle S."/>
        </authorList>
    </citation>
    <scope>NUCLEOTIDE SEQUENCE [LARGE SCALE GENOMIC DNA]</scope>
    <source>
        <strain evidence="7 8">NCTC11842</strain>
    </source>
</reference>
<dbReference type="SUPFAM" id="SSF54373">
    <property type="entry name" value="FAD-linked reductases, C-terminal domain"/>
    <property type="match status" value="1"/>
</dbReference>
<evidence type="ECO:0000256" key="1">
    <source>
        <dbReference type="ARBA" id="ARBA00001974"/>
    </source>
</evidence>
<dbReference type="Gene3D" id="3.50.50.60">
    <property type="entry name" value="FAD/NAD(P)-binding domain"/>
    <property type="match status" value="1"/>
</dbReference>
<dbReference type="GO" id="GO:0043731">
    <property type="term" value="F:6-hydroxynicotinate 3-monooxygenase activity"/>
    <property type="evidence" value="ECO:0007669"/>
    <property type="project" value="UniProtKB-EC"/>
</dbReference>
<dbReference type="SUPFAM" id="SSF51905">
    <property type="entry name" value="FAD/NAD(P)-binding domain"/>
    <property type="match status" value="1"/>
</dbReference>
<proteinExistence type="predicted"/>
<keyword evidence="3" id="KW-0274">FAD</keyword>
<keyword evidence="2" id="KW-0285">Flavoprotein</keyword>
<dbReference type="Proteomes" id="UP000250443">
    <property type="component" value="Unassembled WGS sequence"/>
</dbReference>
<dbReference type="Pfam" id="PF01494">
    <property type="entry name" value="FAD_binding_3"/>
    <property type="match status" value="1"/>
</dbReference>
<dbReference type="AlphaFoldDB" id="A0A2X2DBI7"/>
<feature type="domain" description="FAD-binding" evidence="6">
    <location>
        <begin position="5"/>
        <end position="346"/>
    </location>
</feature>
<keyword evidence="4 7" id="KW-0560">Oxidoreductase</keyword>
<dbReference type="GO" id="GO:0071949">
    <property type="term" value="F:FAD binding"/>
    <property type="evidence" value="ECO:0007669"/>
    <property type="project" value="InterPro"/>
</dbReference>
<dbReference type="InterPro" id="IPR036188">
    <property type="entry name" value="FAD/NAD-bd_sf"/>
</dbReference>
<dbReference type="EC" id="1.14.13.114" evidence="7"/>
<accession>A0A2X2DBI7</accession>
<evidence type="ECO:0000313" key="7">
    <source>
        <dbReference type="EMBL" id="SPZ16744.1"/>
    </source>
</evidence>
<sequence length="409" mass="45585">MSRKLRVGIVGAGIGGVALARTLQQQGIEYHLFERAKAFGEIGAGVQMTPNAVKVLNALGLESDLQRIGFLPEAMVGRNWETATELFRTPLKENSPKVYGAEFFHVHRADLHAILSQDIPDDCVTFGVQCTGVTRNSHSATATFSDGSIFEADLIVGADGIHSAVRDSLWGTDKPQFTGHMCWRALVPVEQHPLPFVSPDASFWMGPRAHVVTYYVKGGKAVNIVAVAETEEWVKESWTEPSSTEELVQAYSGWHTNLIQLFERTDPTQTYKWGLFDHDPMSRWSAGHATLLGDAAHPMLPFLSQGAAMAIEDSYVLAQALIHFGDDVLTALEAYENERRPRTSQVQLQARERGRTYHLSSPEELRKRDLAYQQEQAKNPNAVGIRAEWIYEYDATICRQRFEAEQLTA</sequence>
<evidence type="ECO:0000256" key="5">
    <source>
        <dbReference type="ARBA" id="ARBA00023033"/>
    </source>
</evidence>
<evidence type="ECO:0000256" key="3">
    <source>
        <dbReference type="ARBA" id="ARBA00022827"/>
    </source>
</evidence>
<name>A0A2X2DBI7_PSELU</name>
<gene>
    <name evidence="7" type="ORF">NCTC11842_05784</name>
</gene>
<dbReference type="EMBL" id="UAUF01000016">
    <property type="protein sequence ID" value="SPZ16744.1"/>
    <property type="molecule type" value="Genomic_DNA"/>
</dbReference>
<organism evidence="7 8">
    <name type="scientific">Pseudomonas luteola</name>
    <dbReference type="NCBI Taxonomy" id="47886"/>
    <lineage>
        <taxon>Bacteria</taxon>
        <taxon>Pseudomonadati</taxon>
        <taxon>Pseudomonadota</taxon>
        <taxon>Gammaproteobacteria</taxon>
        <taxon>Pseudomonadales</taxon>
        <taxon>Pseudomonadaceae</taxon>
        <taxon>Pseudomonas</taxon>
    </lineage>
</organism>
<comment type="cofactor">
    <cofactor evidence="1">
        <name>FAD</name>
        <dbReference type="ChEBI" id="CHEBI:57692"/>
    </cofactor>
</comment>
<evidence type="ECO:0000256" key="4">
    <source>
        <dbReference type="ARBA" id="ARBA00023002"/>
    </source>
</evidence>
<dbReference type="PANTHER" id="PTHR13789:SF318">
    <property type="entry name" value="GERANYLGERANYL DIPHOSPHATE REDUCTASE"/>
    <property type="match status" value="1"/>
</dbReference>
<dbReference type="PRINTS" id="PR00420">
    <property type="entry name" value="RNGMNOXGNASE"/>
</dbReference>
<dbReference type="PANTHER" id="PTHR13789">
    <property type="entry name" value="MONOOXYGENASE"/>
    <property type="match status" value="1"/>
</dbReference>
<evidence type="ECO:0000259" key="6">
    <source>
        <dbReference type="Pfam" id="PF01494"/>
    </source>
</evidence>
<evidence type="ECO:0000313" key="8">
    <source>
        <dbReference type="Proteomes" id="UP000250443"/>
    </source>
</evidence>